<organism evidence="1 2">
    <name type="scientific">Mycobacterium phage Thonko</name>
    <dbReference type="NCBI Taxonomy" id="2282910"/>
    <lineage>
        <taxon>Viruses</taxon>
        <taxon>Duplodnaviria</taxon>
        <taxon>Heunggongvirae</taxon>
        <taxon>Uroviricota</taxon>
        <taxon>Caudoviricetes</taxon>
        <taxon>Bclasvirinae</taxon>
        <taxon>Thonkovirus</taxon>
        <taxon>Thonkovirus thonko</taxon>
    </lineage>
</organism>
<dbReference type="KEGG" id="vg:60320841"/>
<evidence type="ECO:0000313" key="2">
    <source>
        <dbReference type="Proteomes" id="UP000259812"/>
    </source>
</evidence>
<accession>A0A346FCD3</accession>
<name>A0A346FCD3_9CAUD</name>
<evidence type="ECO:0000313" key="1">
    <source>
        <dbReference type="EMBL" id="AXN53358.1"/>
    </source>
</evidence>
<dbReference type="Proteomes" id="UP000259812">
    <property type="component" value="Genome"/>
</dbReference>
<proteinExistence type="predicted"/>
<dbReference type="EMBL" id="MH632120">
    <property type="protein sequence ID" value="AXN53358.1"/>
    <property type="molecule type" value="Genomic_DNA"/>
</dbReference>
<dbReference type="GeneID" id="60320841"/>
<protein>
    <submittedName>
        <fullName evidence="1">Uncharacterized protein</fullName>
    </submittedName>
</protein>
<gene>
    <name evidence="1" type="primary">88</name>
    <name evidence="1" type="ORF">PBI_THONKO_88</name>
</gene>
<dbReference type="RefSeq" id="YP_009949439.1">
    <property type="nucleotide sequence ID" value="NC_051580.1"/>
</dbReference>
<keyword evidence="2" id="KW-1185">Reference proteome</keyword>
<reference evidence="2" key="1">
    <citation type="submission" date="2018-07" db="EMBL/GenBank/DDBJ databases">
        <authorList>
            <person name="Quirk P.G."/>
            <person name="Krulwich T.A."/>
        </authorList>
    </citation>
    <scope>NUCLEOTIDE SEQUENCE [LARGE SCALE GENOMIC DNA]</scope>
</reference>
<sequence>MTRRAYRRGRRATYDTGCWWFGAGYLPAGSPAHWWHRGEHRRHRFSQVLVGDLCWSLAIEAELRALKAVSDTLARAGRHRRAERVHTMKPGTVYYANVVGWCELNAAGWGVSLDLRDPIATRFQRTTTIEFVLHNVNPEVYRMLTGVEP</sequence>